<dbReference type="GO" id="GO:0016151">
    <property type="term" value="F:nickel cation binding"/>
    <property type="evidence" value="ECO:0007669"/>
    <property type="project" value="InterPro"/>
</dbReference>
<proteinExistence type="inferred from homology"/>
<evidence type="ECO:0000256" key="5">
    <source>
        <dbReference type="ARBA" id="ARBA00022596"/>
    </source>
</evidence>
<comment type="similarity">
    <text evidence="3 9">Belongs to the [NiFe]/[NiFeSe] hydrogenase large subunit family.</text>
</comment>
<feature type="binding site" evidence="8">
    <location>
        <position position="56"/>
    </location>
    <ligand>
        <name>Mg(2+)</name>
        <dbReference type="ChEBI" id="CHEBI:18420"/>
    </ligand>
</feature>
<evidence type="ECO:0000256" key="2">
    <source>
        <dbReference type="ARBA" id="ARBA00004196"/>
    </source>
</evidence>
<gene>
    <name evidence="10" type="ORF">U472_11180</name>
</gene>
<dbReference type="RefSeq" id="WP_068718484.1">
    <property type="nucleotide sequence ID" value="NZ_LWDV01000009.1"/>
</dbReference>
<dbReference type="InterPro" id="IPR029014">
    <property type="entry name" value="NiFe-Hase_large"/>
</dbReference>
<keyword evidence="11" id="KW-1185">Reference proteome</keyword>
<dbReference type="PROSITE" id="PS00508">
    <property type="entry name" value="NI_HGENASE_L_2"/>
    <property type="match status" value="1"/>
</dbReference>
<feature type="binding site" evidence="8">
    <location>
        <position position="469"/>
    </location>
    <ligand>
        <name>Mg(2+)</name>
        <dbReference type="ChEBI" id="CHEBI:18420"/>
    </ligand>
</feature>
<keyword evidence="8" id="KW-0460">Magnesium</keyword>
<comment type="subunit">
    <text evidence="4">Heterodimer of a large and a small subunit.</text>
</comment>
<evidence type="ECO:0000313" key="11">
    <source>
        <dbReference type="Proteomes" id="UP000093514"/>
    </source>
</evidence>
<sequence>MKNLEKEVSEVEKVSRKKIVFSPVTRLSGILSVKVTIDRNQVIDADASSTMFRGFEWIMKSRKVTDAVYMTQRVCGICSLAHGAIGSYLLDELYGNRISENAQYLRNIMYGADFLQNHIRQFYLFSLPDYVKMPNRPPFHGQNLLDARLSPSDNQRLVANYFESIKAAQQSHQILALFGGKAPHQHSFLHGGVAVAPTIDKINTALALLAKVHYFVSETMLADVKLISRVYSDYFEVGVTPCRLLSFGLWRFGERNEKYLWKGGALKGNQLTEIDIDLINEGIVNSWFEGEVDNNYDGELEPKPLKESAYSWIKTVKYGGEQFETGPLARLIINGLYKGGISTMDRIMARALETLLITELMEEWLLKLKPSNKAPIKQNKKPIKDEVIATNDAMRGGLLHSAKISDKEIIKYNIITPTVWNFSPKDAYGNLGPVENAMVGTKLRYPGDLYTILGRIIRSFDPCMSCATHVLDVEGNLKDKVVF</sequence>
<feature type="binding site" evidence="8">
    <location>
        <position position="463"/>
    </location>
    <ligand>
        <name>Ni(2+)</name>
        <dbReference type="ChEBI" id="CHEBI:49786"/>
    </ligand>
</feature>
<dbReference type="GO" id="GO:0008901">
    <property type="term" value="F:ferredoxin hydrogenase activity"/>
    <property type="evidence" value="ECO:0007669"/>
    <property type="project" value="InterPro"/>
</dbReference>
<feature type="binding site" evidence="8">
    <location>
        <position position="78"/>
    </location>
    <ligand>
        <name>Fe cation</name>
        <dbReference type="ChEBI" id="CHEBI:24875"/>
    </ligand>
</feature>
<organism evidence="10 11">
    <name type="scientific">Orenia metallireducens</name>
    <dbReference type="NCBI Taxonomy" id="1413210"/>
    <lineage>
        <taxon>Bacteria</taxon>
        <taxon>Bacillati</taxon>
        <taxon>Bacillota</taxon>
        <taxon>Clostridia</taxon>
        <taxon>Halanaerobiales</taxon>
        <taxon>Halobacteroidaceae</taxon>
        <taxon>Orenia</taxon>
    </lineage>
</organism>
<dbReference type="PROSITE" id="PS00507">
    <property type="entry name" value="NI_HGENASE_L_1"/>
    <property type="match status" value="1"/>
</dbReference>
<dbReference type="GO" id="GO:0030313">
    <property type="term" value="C:cell envelope"/>
    <property type="evidence" value="ECO:0007669"/>
    <property type="project" value="UniProtKB-SubCell"/>
</dbReference>
<evidence type="ECO:0000256" key="7">
    <source>
        <dbReference type="ARBA" id="ARBA00023002"/>
    </source>
</evidence>
<feature type="binding site" evidence="8">
    <location>
        <position position="466"/>
    </location>
    <ligand>
        <name>Fe cation</name>
        <dbReference type="ChEBI" id="CHEBI:24875"/>
    </ligand>
</feature>
<comment type="cofactor">
    <cofactor evidence="8">
        <name>Fe cation</name>
        <dbReference type="ChEBI" id="CHEBI:24875"/>
    </cofactor>
</comment>
<dbReference type="AlphaFoldDB" id="A0A1C0A8G9"/>
<evidence type="ECO:0000313" key="10">
    <source>
        <dbReference type="EMBL" id="OCL26546.1"/>
    </source>
</evidence>
<comment type="caution">
    <text evidence="10">The sequence shown here is derived from an EMBL/GenBank/DDBJ whole genome shotgun (WGS) entry which is preliminary data.</text>
</comment>
<dbReference type="Pfam" id="PF00374">
    <property type="entry name" value="NiFeSe_Hases"/>
    <property type="match status" value="3"/>
</dbReference>
<dbReference type="PANTHER" id="PTHR42958:SF2">
    <property type="entry name" value="UPTAKE HYDROGENASE LARGE SUBUNIT"/>
    <property type="match status" value="1"/>
</dbReference>
<evidence type="ECO:0000256" key="1">
    <source>
        <dbReference type="ARBA" id="ARBA00001967"/>
    </source>
</evidence>
<evidence type="ECO:0000256" key="4">
    <source>
        <dbReference type="ARBA" id="ARBA00011771"/>
    </source>
</evidence>
<dbReference type="EMBL" id="LWDV01000009">
    <property type="protein sequence ID" value="OCL26546.1"/>
    <property type="molecule type" value="Genomic_DNA"/>
</dbReference>
<keyword evidence="8" id="KW-0408">Iron</keyword>
<dbReference type="Proteomes" id="UP000093514">
    <property type="component" value="Unassembled WGS sequence"/>
</dbReference>
<evidence type="ECO:0000256" key="8">
    <source>
        <dbReference type="PIRSR" id="PIRSR601501-1"/>
    </source>
</evidence>
<keyword evidence="7 9" id="KW-0560">Oxidoreductase</keyword>
<protein>
    <submittedName>
        <fullName evidence="10">Nickel-dependent hydrogenase large subunit</fullName>
    </submittedName>
</protein>
<comment type="cofactor">
    <cofactor evidence="1 8">
        <name>Ni(2+)</name>
        <dbReference type="ChEBI" id="CHEBI:49786"/>
    </cofactor>
</comment>
<dbReference type="InterPro" id="IPR001501">
    <property type="entry name" value="Ni-dep_hyd_lsu"/>
</dbReference>
<dbReference type="InterPro" id="IPR018194">
    <property type="entry name" value="Ni-dep_hyd_lsu_Ni_BS"/>
</dbReference>
<reference evidence="10 11" key="2">
    <citation type="submission" date="2016-08" db="EMBL/GenBank/DDBJ databases">
        <title>Orenia metallireducens sp. nov. strain Z6, a Novel Metal-reducing Firmicute from the Deep Subsurface.</title>
        <authorList>
            <person name="Maxim B.I."/>
            <person name="Kenneth K."/>
            <person name="Flynn T.M."/>
            <person name="Oloughlin E.J."/>
            <person name="Locke R.A."/>
            <person name="Weber J.R."/>
            <person name="Egan S.M."/>
            <person name="Mackie R.I."/>
            <person name="Cann I.K."/>
        </authorList>
    </citation>
    <scope>NUCLEOTIDE SEQUENCE [LARGE SCALE GENOMIC DNA]</scope>
    <source>
        <strain evidence="10 11">Z6</strain>
    </source>
</reference>
<feature type="binding site" evidence="8">
    <location>
        <position position="414"/>
    </location>
    <ligand>
        <name>Mg(2+)</name>
        <dbReference type="ChEBI" id="CHEBI:18420"/>
    </ligand>
</feature>
<dbReference type="PANTHER" id="PTHR42958">
    <property type="entry name" value="HYDROGENASE-2 LARGE CHAIN"/>
    <property type="match status" value="1"/>
</dbReference>
<evidence type="ECO:0000256" key="9">
    <source>
        <dbReference type="RuleBase" id="RU003896"/>
    </source>
</evidence>
<evidence type="ECO:0000256" key="6">
    <source>
        <dbReference type="ARBA" id="ARBA00022723"/>
    </source>
</evidence>
<keyword evidence="6 8" id="KW-0479">Metal-binding</keyword>
<dbReference type="InterPro" id="IPR050867">
    <property type="entry name" value="NiFe/NiFeSe_hydrgnase_LSU"/>
</dbReference>
<accession>A0A1C0A8G9</accession>
<keyword evidence="5 8" id="KW-0533">Nickel</keyword>
<evidence type="ECO:0000256" key="3">
    <source>
        <dbReference type="ARBA" id="ARBA00009292"/>
    </source>
</evidence>
<name>A0A1C0A8G9_9FIRM</name>
<reference evidence="11" key="1">
    <citation type="submission" date="2016-07" db="EMBL/GenBank/DDBJ databases">
        <authorList>
            <person name="Florea S."/>
            <person name="Webb J.S."/>
            <person name="Jaromczyk J."/>
            <person name="Schardl C.L."/>
        </authorList>
    </citation>
    <scope>NUCLEOTIDE SEQUENCE [LARGE SCALE GENOMIC DNA]</scope>
    <source>
        <strain evidence="11">Z6</strain>
    </source>
</reference>
<feature type="binding site" evidence="8">
    <location>
        <position position="78"/>
    </location>
    <ligand>
        <name>Ni(2+)</name>
        <dbReference type="ChEBI" id="CHEBI:49786"/>
    </ligand>
</feature>
<dbReference type="OrthoDB" id="9761717at2"/>
<feature type="binding site" evidence="8">
    <location>
        <position position="75"/>
    </location>
    <ligand>
        <name>Ni(2+)</name>
        <dbReference type="ChEBI" id="CHEBI:49786"/>
    </ligand>
</feature>
<dbReference type="Gene3D" id="1.10.645.10">
    <property type="entry name" value="Cytochrome-c3 Hydrogenase, chain B"/>
    <property type="match status" value="1"/>
</dbReference>
<dbReference type="SUPFAM" id="SSF56762">
    <property type="entry name" value="HydB/Nqo4-like"/>
    <property type="match status" value="1"/>
</dbReference>
<comment type="subcellular location">
    <subcellularLocation>
        <location evidence="2">Cell envelope</location>
    </subcellularLocation>
</comment>